<keyword evidence="3" id="KW-1185">Reference proteome</keyword>
<sequence length="717" mass="71630">MTTAAKPIPHDDAAGAVLRSAAAMESVLAASSRVEASLSRIPLPLAQAQTHLQNGPLRDALFQFLDIGIGAHEPVAAAAATAAALSDDGAVMIEAALAMPPAPLPLPFVAGEGWSPAVQAPIQIVMELYRETHHRLAQALGQQWQRRRQLFLQQHQMLPHPSHAAADAADAAGTDAVTRGLLALDQGFQQHLHQQLARLQFQALQRAYDIMQTALASADVARGRIGAARASHAYPPYAGFPGLAPPGAGAGAHPDGDTAGPTPDMSDLSHSRGHGHGLAGPMMPLGHAEPRLDGLSGLDGFDGRSPKDIFPKDALDPWAAAMAREATHVLKTVPDVDLNSVPPAHHPHPHHDHHHAAAAAAATAAAMLVKHDDGAVPAELPWSDCTIGAGAVTAAVAGSTPSGVSPADADAVLAVATASAIAVAPATAAANRPVTVAATSAAAAGVESPSGAHGGAGTPGFTGLAASSADQSMSDLDAMLGRGETEESRTRSASSRSADAVASHAASSRGTPGPLDQAPATNYLSLLHGHAASQILHGADDLDGPPVADAALAAMLPSVAVFGAMGGLPDGAHGGPPPSVTAAAAAAVAAAAAAATIHGGAIPPHGLGSRGGGSGHKRVDAWAPAAATASTPSAVSEIGMPRQTRAHSDALLQLAGGTARYAGLDDGAHGAHGPMALALAAGRADAAASTQILAQPRIHTWFKEAGKASHLPPSKAL</sequence>
<accession>A0A4P9X574</accession>
<dbReference type="EMBL" id="ML014232">
    <property type="protein sequence ID" value="RKP00160.1"/>
    <property type="molecule type" value="Genomic_DNA"/>
</dbReference>
<feature type="compositionally biased region" description="Low complexity" evidence="1">
    <location>
        <begin position="245"/>
        <end position="261"/>
    </location>
</feature>
<evidence type="ECO:0000256" key="1">
    <source>
        <dbReference type="SAM" id="MobiDB-lite"/>
    </source>
</evidence>
<feature type="region of interest" description="Disordered" evidence="1">
    <location>
        <begin position="245"/>
        <end position="300"/>
    </location>
</feature>
<evidence type="ECO:0000313" key="3">
    <source>
        <dbReference type="Proteomes" id="UP000274922"/>
    </source>
</evidence>
<proteinExistence type="predicted"/>
<feature type="compositionally biased region" description="Low complexity" evidence="1">
    <location>
        <begin position="491"/>
        <end position="509"/>
    </location>
</feature>
<evidence type="ECO:0000313" key="2">
    <source>
        <dbReference type="EMBL" id="RKP00160.1"/>
    </source>
</evidence>
<feature type="region of interest" description="Disordered" evidence="1">
    <location>
        <begin position="480"/>
        <end position="517"/>
    </location>
</feature>
<dbReference type="AlphaFoldDB" id="A0A4P9X574"/>
<name>A0A4P9X574_9FUNG</name>
<dbReference type="Proteomes" id="UP000274922">
    <property type="component" value="Unassembled WGS sequence"/>
</dbReference>
<feature type="region of interest" description="Disordered" evidence="1">
    <location>
        <begin position="446"/>
        <end position="468"/>
    </location>
</feature>
<gene>
    <name evidence="2" type="ORF">CXG81DRAFT_19855</name>
</gene>
<organism evidence="2 3">
    <name type="scientific">Caulochytrium protostelioides</name>
    <dbReference type="NCBI Taxonomy" id="1555241"/>
    <lineage>
        <taxon>Eukaryota</taxon>
        <taxon>Fungi</taxon>
        <taxon>Fungi incertae sedis</taxon>
        <taxon>Chytridiomycota</taxon>
        <taxon>Chytridiomycota incertae sedis</taxon>
        <taxon>Chytridiomycetes</taxon>
        <taxon>Caulochytriales</taxon>
        <taxon>Caulochytriaceae</taxon>
        <taxon>Caulochytrium</taxon>
    </lineage>
</organism>
<reference evidence="3" key="1">
    <citation type="journal article" date="2018" name="Nat. Microbiol.">
        <title>Leveraging single-cell genomics to expand the fungal tree of life.</title>
        <authorList>
            <person name="Ahrendt S.R."/>
            <person name="Quandt C.A."/>
            <person name="Ciobanu D."/>
            <person name="Clum A."/>
            <person name="Salamov A."/>
            <person name="Andreopoulos B."/>
            <person name="Cheng J.F."/>
            <person name="Woyke T."/>
            <person name="Pelin A."/>
            <person name="Henrissat B."/>
            <person name="Reynolds N.K."/>
            <person name="Benny G.L."/>
            <person name="Smith M.E."/>
            <person name="James T.Y."/>
            <person name="Grigoriev I.V."/>
        </authorList>
    </citation>
    <scope>NUCLEOTIDE SEQUENCE [LARGE SCALE GENOMIC DNA]</scope>
    <source>
        <strain evidence="3">ATCC 52028</strain>
    </source>
</reference>
<protein>
    <submittedName>
        <fullName evidence="2">Uncharacterized protein</fullName>
    </submittedName>
</protein>